<dbReference type="GO" id="GO:0005634">
    <property type="term" value="C:nucleus"/>
    <property type="evidence" value="ECO:0007669"/>
    <property type="project" value="UniProtKB-SubCell"/>
</dbReference>
<keyword evidence="14" id="KW-0496">Mitochondrion</keyword>
<dbReference type="GO" id="GO:0051787">
    <property type="term" value="F:misfolded protein binding"/>
    <property type="evidence" value="ECO:0007669"/>
    <property type="project" value="TreeGrafter"/>
</dbReference>
<feature type="non-terminal residue" evidence="25">
    <location>
        <position position="421"/>
    </location>
</feature>
<evidence type="ECO:0000256" key="12">
    <source>
        <dbReference type="ARBA" id="ARBA00022824"/>
    </source>
</evidence>
<evidence type="ECO:0000256" key="18">
    <source>
        <dbReference type="ARBA" id="ARBA00023186"/>
    </source>
</evidence>
<dbReference type="GO" id="GO:0031966">
    <property type="term" value="C:mitochondrial membrane"/>
    <property type="evidence" value="ECO:0007669"/>
    <property type="project" value="UniProtKB-SubCell"/>
</dbReference>
<evidence type="ECO:0000256" key="2">
    <source>
        <dbReference type="ARBA" id="ARBA00004240"/>
    </source>
</evidence>
<evidence type="ECO:0000256" key="3">
    <source>
        <dbReference type="ARBA" id="ARBA00004248"/>
    </source>
</evidence>
<evidence type="ECO:0000256" key="10">
    <source>
        <dbReference type="ARBA" id="ARBA00022525"/>
    </source>
</evidence>
<dbReference type="GO" id="GO:0005783">
    <property type="term" value="C:endoplasmic reticulum"/>
    <property type="evidence" value="ECO:0007669"/>
    <property type="project" value="UniProtKB-SubCell"/>
</dbReference>
<evidence type="ECO:0000256" key="15">
    <source>
        <dbReference type="ARBA" id="ARBA00023136"/>
    </source>
</evidence>
<dbReference type="InterPro" id="IPR000753">
    <property type="entry name" value="Clusterin-like"/>
</dbReference>
<evidence type="ECO:0000256" key="4">
    <source>
        <dbReference type="ARBA" id="ARBA00004346"/>
    </source>
</evidence>
<feature type="coiled-coil region" evidence="22">
    <location>
        <begin position="39"/>
        <end position="69"/>
    </location>
</feature>
<comment type="similarity">
    <text evidence="7 21">Belongs to the clusterin family.</text>
</comment>
<comment type="subcellular location">
    <subcellularLocation>
        <location evidence="5">Cytoplasm</location>
        <location evidence="5">Cytosol</location>
    </subcellularLocation>
    <subcellularLocation>
        <location evidence="3">Cytoplasmic vesicle</location>
        <location evidence="3">Secretory vesicle</location>
        <location evidence="3">Chromaffin granule</location>
    </subcellularLocation>
    <subcellularLocation>
        <location evidence="2">Endoplasmic reticulum</location>
    </subcellularLocation>
    <subcellularLocation>
        <location evidence="4">Mitochondrion membrane</location>
        <topology evidence="4">Peripheral membrane protein</topology>
        <orientation evidence="4">Cytoplasmic side</orientation>
    </subcellularLocation>
    <subcellularLocation>
        <location evidence="1">Nucleus</location>
    </subcellularLocation>
    <subcellularLocation>
        <location evidence="6">Secreted</location>
    </subcellularLocation>
</comment>
<comment type="caution">
    <text evidence="25">The sequence shown here is derived from an EMBL/GenBank/DDBJ whole genome shotgun (WGS) entry which is preliminary data.</text>
</comment>
<gene>
    <name evidence="25" type="primary">Clu</name>
    <name evidence="25" type="ORF">PODPOD_R15033</name>
</gene>
<evidence type="ECO:0000313" key="26">
    <source>
        <dbReference type="Proteomes" id="UP000555275"/>
    </source>
</evidence>
<keyword evidence="16" id="KW-1015">Disulfide bond</keyword>
<evidence type="ECO:0000256" key="7">
    <source>
        <dbReference type="ARBA" id="ARBA00010069"/>
    </source>
</evidence>
<dbReference type="GO" id="GO:0042981">
    <property type="term" value="P:regulation of apoptotic process"/>
    <property type="evidence" value="ECO:0007669"/>
    <property type="project" value="TreeGrafter"/>
</dbReference>
<proteinExistence type="inferred from homology"/>
<dbReference type="GO" id="GO:0042583">
    <property type="term" value="C:chromaffin granule"/>
    <property type="evidence" value="ECO:0007669"/>
    <property type="project" value="UniProtKB-SubCell"/>
</dbReference>
<organism evidence="25 26">
    <name type="scientific">Podilymbus podiceps</name>
    <name type="common">Pied-billed grebe</name>
    <dbReference type="NCBI Taxonomy" id="9252"/>
    <lineage>
        <taxon>Eukaryota</taxon>
        <taxon>Metazoa</taxon>
        <taxon>Chordata</taxon>
        <taxon>Craniata</taxon>
        <taxon>Vertebrata</taxon>
        <taxon>Euteleostomi</taxon>
        <taxon>Archelosauria</taxon>
        <taxon>Archosauria</taxon>
        <taxon>Dinosauria</taxon>
        <taxon>Saurischia</taxon>
        <taxon>Theropoda</taxon>
        <taxon>Coelurosauria</taxon>
        <taxon>Aves</taxon>
        <taxon>Neognathae</taxon>
        <taxon>Neoaves</taxon>
        <taxon>Mirandornithes</taxon>
        <taxon>Podicipediformes</taxon>
        <taxon>Podicipedidae</taxon>
        <taxon>Podilymbus</taxon>
    </lineage>
</organism>
<dbReference type="GO" id="GO:0032436">
    <property type="term" value="P:positive regulation of proteasomal ubiquitin-dependent protein catabolic process"/>
    <property type="evidence" value="ECO:0007669"/>
    <property type="project" value="TreeGrafter"/>
</dbReference>
<feature type="coiled-coil region" evidence="22">
    <location>
        <begin position="303"/>
        <end position="341"/>
    </location>
</feature>
<dbReference type="InterPro" id="IPR016015">
    <property type="entry name" value="Clusterin_C"/>
</dbReference>
<dbReference type="PANTHER" id="PTHR10970">
    <property type="entry name" value="CLUSTERIN"/>
    <property type="match status" value="1"/>
</dbReference>
<feature type="domain" description="Clusterin N-terminal" evidence="23">
    <location>
        <begin position="1"/>
        <end position="202"/>
    </location>
</feature>
<evidence type="ECO:0000256" key="5">
    <source>
        <dbReference type="ARBA" id="ARBA00004514"/>
    </source>
</evidence>
<feature type="non-terminal residue" evidence="25">
    <location>
        <position position="1"/>
    </location>
</feature>
<dbReference type="PANTHER" id="PTHR10970:SF1">
    <property type="entry name" value="CLUSTERIN"/>
    <property type="match status" value="1"/>
</dbReference>
<dbReference type="InterPro" id="IPR016014">
    <property type="entry name" value="Clusterin_N"/>
</dbReference>
<evidence type="ECO:0000256" key="20">
    <source>
        <dbReference type="ARBA" id="ARBA00023329"/>
    </source>
</evidence>
<keyword evidence="9" id="KW-0963">Cytoplasm</keyword>
<sequence length="421" mass="48600">EMSAAGSKYIDTEVENAINGVKQMKTLMDKTSKDHQAILHTLEETKRRKEEAVQLAREKEQQLAAEQEVCNETMLALWEECKPCLKHTCTRFYSRTCRSGSGLVGRQLEEFLNHSSPFSIWVNGERIDSLLERDQQQKRQFEDLEEHFGWLEDGVDDIFQDSAQVYGRMYPFFRAPFGGFREAFRPPVQRVRFVPRGERFSRDLHPFFQHPHHGFHHLFQPLLEMTQRMLEEAQGGWEHPLGGFAPGRVLAAGWVDERAVCREIRRNSAGCLRLRDECEKCREILSVDCRQTDPAQGQLREQLEDALRLAERFTRRYDDLLRAFQAEMLNTTSLLDQLSRQFGWVSRLANLTQGTDGFLQVTTVLSKAPNPEDPSAPPDTQVTVQLFDGEPLSLTVPGDVSWDDPRFMEIVAEQALQHYKQ</sequence>
<keyword evidence="19" id="KW-0539">Nucleus</keyword>
<evidence type="ECO:0000256" key="21">
    <source>
        <dbReference type="RuleBase" id="RU000629"/>
    </source>
</evidence>
<evidence type="ECO:0000256" key="16">
    <source>
        <dbReference type="ARBA" id="ARBA00023157"/>
    </source>
</evidence>
<dbReference type="GO" id="GO:0005829">
    <property type="term" value="C:cytosol"/>
    <property type="evidence" value="ECO:0007669"/>
    <property type="project" value="UniProtKB-SubCell"/>
</dbReference>
<name>A0A7L0TCJ7_PODPO</name>
<keyword evidence="10" id="KW-0964">Secreted</keyword>
<evidence type="ECO:0000256" key="8">
    <source>
        <dbReference type="ARBA" id="ARBA00020334"/>
    </source>
</evidence>
<dbReference type="OrthoDB" id="9018825at2759"/>
<dbReference type="PROSITE" id="PS00492">
    <property type="entry name" value="CLUSTERIN_1"/>
    <property type="match status" value="1"/>
</dbReference>
<keyword evidence="13" id="KW-0832">Ubl conjugation</keyword>
<evidence type="ECO:0000256" key="14">
    <source>
        <dbReference type="ARBA" id="ARBA00023128"/>
    </source>
</evidence>
<evidence type="ECO:0000256" key="13">
    <source>
        <dbReference type="ARBA" id="ARBA00022843"/>
    </source>
</evidence>
<evidence type="ECO:0000256" key="1">
    <source>
        <dbReference type="ARBA" id="ARBA00004123"/>
    </source>
</evidence>
<dbReference type="SMART" id="SM00030">
    <property type="entry name" value="CLb"/>
    <property type="match status" value="1"/>
</dbReference>
<keyword evidence="18" id="KW-0143">Chaperone</keyword>
<keyword evidence="17" id="KW-0325">Glycoprotein</keyword>
<accession>A0A7L0TCJ7</accession>
<feature type="domain" description="Clusterin C-terminal" evidence="24">
    <location>
        <begin position="203"/>
        <end position="420"/>
    </location>
</feature>
<evidence type="ECO:0000313" key="25">
    <source>
        <dbReference type="EMBL" id="NXL52476.1"/>
    </source>
</evidence>
<dbReference type="SMART" id="SM00035">
    <property type="entry name" value="CLa"/>
    <property type="match status" value="1"/>
</dbReference>
<dbReference type="EMBL" id="VXAO01001611">
    <property type="protein sequence ID" value="NXL52476.1"/>
    <property type="molecule type" value="Genomic_DNA"/>
</dbReference>
<keyword evidence="22" id="KW-0175">Coiled coil</keyword>
<keyword evidence="26" id="KW-1185">Reference proteome</keyword>
<evidence type="ECO:0000256" key="22">
    <source>
        <dbReference type="SAM" id="Coils"/>
    </source>
</evidence>
<evidence type="ECO:0000259" key="23">
    <source>
        <dbReference type="SMART" id="SM00030"/>
    </source>
</evidence>
<evidence type="ECO:0000259" key="24">
    <source>
        <dbReference type="SMART" id="SM00035"/>
    </source>
</evidence>
<protein>
    <recommendedName>
        <fullName evidence="8 21">Clusterin</fullName>
    </recommendedName>
</protein>
<evidence type="ECO:0000256" key="19">
    <source>
        <dbReference type="ARBA" id="ARBA00023242"/>
    </source>
</evidence>
<dbReference type="Pfam" id="PF01093">
    <property type="entry name" value="Clusterin"/>
    <property type="match status" value="1"/>
</dbReference>
<dbReference type="Proteomes" id="UP000555275">
    <property type="component" value="Unassembled WGS sequence"/>
</dbReference>
<evidence type="ECO:0000256" key="11">
    <source>
        <dbReference type="ARBA" id="ARBA00022729"/>
    </source>
</evidence>
<evidence type="ECO:0000256" key="17">
    <source>
        <dbReference type="ARBA" id="ARBA00023180"/>
    </source>
</evidence>
<dbReference type="InterPro" id="IPR033986">
    <property type="entry name" value="Clusterin_CS"/>
</dbReference>
<keyword evidence="12" id="KW-0256">Endoplasmic reticulum</keyword>
<evidence type="ECO:0000256" key="6">
    <source>
        <dbReference type="ARBA" id="ARBA00004613"/>
    </source>
</evidence>
<keyword evidence="20" id="KW-0968">Cytoplasmic vesicle</keyword>
<dbReference type="GO" id="GO:0005615">
    <property type="term" value="C:extracellular space"/>
    <property type="evidence" value="ECO:0007669"/>
    <property type="project" value="TreeGrafter"/>
</dbReference>
<evidence type="ECO:0000256" key="9">
    <source>
        <dbReference type="ARBA" id="ARBA00022490"/>
    </source>
</evidence>
<reference evidence="25 26" key="1">
    <citation type="submission" date="2019-09" db="EMBL/GenBank/DDBJ databases">
        <title>Bird 10,000 Genomes (B10K) Project - Family phase.</title>
        <authorList>
            <person name="Zhang G."/>
        </authorList>
    </citation>
    <scope>NUCLEOTIDE SEQUENCE [LARGE SCALE GENOMIC DNA]</scope>
    <source>
        <strain evidence="25">B10K-DU-009-04</strain>
        <tissue evidence="25">Mixed tissue sample</tissue>
    </source>
</reference>
<dbReference type="AlphaFoldDB" id="A0A7L0TCJ7"/>
<keyword evidence="15" id="KW-0472">Membrane</keyword>
<keyword evidence="11" id="KW-0732">Signal</keyword>